<dbReference type="InterPro" id="IPR037185">
    <property type="entry name" value="EmrE-like"/>
</dbReference>
<keyword evidence="4 6" id="KW-1133">Transmembrane helix</keyword>
<accession>A0A1G8VNW0</accession>
<feature type="transmembrane region" description="Helical" evidence="6">
    <location>
        <begin position="67"/>
        <end position="88"/>
    </location>
</feature>
<feature type="transmembrane region" description="Helical" evidence="6">
    <location>
        <begin position="94"/>
        <end position="115"/>
    </location>
</feature>
<evidence type="ECO:0000313" key="9">
    <source>
        <dbReference type="Proteomes" id="UP000199527"/>
    </source>
</evidence>
<protein>
    <submittedName>
        <fullName evidence="8">Permease of the drug/metabolite transporter (DMT) superfamily</fullName>
    </submittedName>
</protein>
<dbReference type="AlphaFoldDB" id="A0A1G8VNW0"/>
<feature type="transmembrane region" description="Helical" evidence="6">
    <location>
        <begin position="244"/>
        <end position="262"/>
    </location>
</feature>
<feature type="transmembrane region" description="Helical" evidence="6">
    <location>
        <begin position="184"/>
        <end position="201"/>
    </location>
</feature>
<dbReference type="OrthoDB" id="4167046at2"/>
<sequence length="301" mass="32678">MSKSAYLFPLIAVVAWAGNGIVSKMSVGLIDPAAIAFYRWMIAASILLPFVLPTLWRQRKLVQKHLFKLSILGGLGMVALQTLTYVAAQTTSATHIALIGSVVPMMAMLWSIAVLREQPTQGMVAGSLLSFLGLSYLITEGHPLSLFQHQLNHGDLLLLLGATCYGLYGVLIKRWQLPFSTWPSLFLQMAMGAIWLLPVFLTQADSTITTQALPLVLFAAIVASLLATFAWLKGLEHLGPNKATSFMNLNPIIGTLLAVGLLGETLSLHHYLGGSLTLLGVLMAQRLKTPLRLRRKRAPAA</sequence>
<reference evidence="9" key="1">
    <citation type="submission" date="2016-10" db="EMBL/GenBank/DDBJ databases">
        <authorList>
            <person name="Varghese N."/>
            <person name="Submissions S."/>
        </authorList>
    </citation>
    <scope>NUCLEOTIDE SEQUENCE [LARGE SCALE GENOMIC DNA]</scope>
    <source>
        <strain evidence="9">DSM 23317</strain>
    </source>
</reference>
<dbReference type="PANTHER" id="PTHR42920:SF11">
    <property type="entry name" value="INNER MEMBRANE PROTEIN YTFF"/>
    <property type="match status" value="1"/>
</dbReference>
<feature type="transmembrane region" description="Helical" evidence="6">
    <location>
        <begin position="36"/>
        <end position="55"/>
    </location>
</feature>
<organism evidence="8 9">
    <name type="scientific">Ferrimonas sediminum</name>
    <dbReference type="NCBI Taxonomy" id="718193"/>
    <lineage>
        <taxon>Bacteria</taxon>
        <taxon>Pseudomonadati</taxon>
        <taxon>Pseudomonadota</taxon>
        <taxon>Gammaproteobacteria</taxon>
        <taxon>Alteromonadales</taxon>
        <taxon>Ferrimonadaceae</taxon>
        <taxon>Ferrimonas</taxon>
    </lineage>
</organism>
<evidence type="ECO:0000313" key="8">
    <source>
        <dbReference type="EMBL" id="SDJ67682.1"/>
    </source>
</evidence>
<gene>
    <name evidence="8" type="ORF">SAMN04488540_111115</name>
</gene>
<feature type="transmembrane region" description="Helical" evidence="6">
    <location>
        <begin position="151"/>
        <end position="172"/>
    </location>
</feature>
<dbReference type="InterPro" id="IPR000620">
    <property type="entry name" value="EamA_dom"/>
</dbReference>
<feature type="transmembrane region" description="Helical" evidence="6">
    <location>
        <begin position="122"/>
        <end position="139"/>
    </location>
</feature>
<feature type="domain" description="EamA" evidence="7">
    <location>
        <begin position="154"/>
        <end position="283"/>
    </location>
</feature>
<dbReference type="PANTHER" id="PTHR42920">
    <property type="entry name" value="OS03G0707200 PROTEIN-RELATED"/>
    <property type="match status" value="1"/>
</dbReference>
<evidence type="ECO:0000256" key="3">
    <source>
        <dbReference type="ARBA" id="ARBA00022692"/>
    </source>
</evidence>
<dbReference type="Proteomes" id="UP000199527">
    <property type="component" value="Unassembled WGS sequence"/>
</dbReference>
<dbReference type="EMBL" id="FNEM01000011">
    <property type="protein sequence ID" value="SDJ67682.1"/>
    <property type="molecule type" value="Genomic_DNA"/>
</dbReference>
<evidence type="ECO:0000256" key="4">
    <source>
        <dbReference type="ARBA" id="ARBA00022989"/>
    </source>
</evidence>
<feature type="domain" description="EamA" evidence="7">
    <location>
        <begin position="4"/>
        <end position="137"/>
    </location>
</feature>
<keyword evidence="9" id="KW-1185">Reference proteome</keyword>
<evidence type="ECO:0000256" key="6">
    <source>
        <dbReference type="SAM" id="Phobius"/>
    </source>
</evidence>
<feature type="transmembrane region" description="Helical" evidence="6">
    <location>
        <begin position="213"/>
        <end position="232"/>
    </location>
</feature>
<evidence type="ECO:0000256" key="5">
    <source>
        <dbReference type="ARBA" id="ARBA00023136"/>
    </source>
</evidence>
<name>A0A1G8VNW0_9GAMM</name>
<dbReference type="InterPro" id="IPR051258">
    <property type="entry name" value="Diverse_Substrate_Transporter"/>
</dbReference>
<keyword evidence="3 6" id="KW-0812">Transmembrane</keyword>
<dbReference type="Gene3D" id="1.10.3730.20">
    <property type="match status" value="1"/>
</dbReference>
<proteinExistence type="predicted"/>
<keyword evidence="2" id="KW-1003">Cell membrane</keyword>
<keyword evidence="5 6" id="KW-0472">Membrane</keyword>
<evidence type="ECO:0000259" key="7">
    <source>
        <dbReference type="Pfam" id="PF00892"/>
    </source>
</evidence>
<dbReference type="SUPFAM" id="SSF103481">
    <property type="entry name" value="Multidrug resistance efflux transporter EmrE"/>
    <property type="match status" value="2"/>
</dbReference>
<dbReference type="Pfam" id="PF00892">
    <property type="entry name" value="EamA"/>
    <property type="match status" value="2"/>
</dbReference>
<comment type="subcellular location">
    <subcellularLocation>
        <location evidence="1">Cell membrane</location>
        <topology evidence="1">Multi-pass membrane protein</topology>
    </subcellularLocation>
</comment>
<dbReference type="GO" id="GO:0005886">
    <property type="term" value="C:plasma membrane"/>
    <property type="evidence" value="ECO:0007669"/>
    <property type="project" value="UniProtKB-SubCell"/>
</dbReference>
<evidence type="ECO:0000256" key="2">
    <source>
        <dbReference type="ARBA" id="ARBA00022475"/>
    </source>
</evidence>
<dbReference type="RefSeq" id="WP_090366073.1">
    <property type="nucleotide sequence ID" value="NZ_FNEM01000011.1"/>
</dbReference>
<evidence type="ECO:0000256" key="1">
    <source>
        <dbReference type="ARBA" id="ARBA00004651"/>
    </source>
</evidence>